<comment type="caution">
    <text evidence="3">The sequence shown here is derived from an EMBL/GenBank/DDBJ whole genome shotgun (WGS) entry which is preliminary data.</text>
</comment>
<dbReference type="CDD" id="cd00885">
    <property type="entry name" value="cinA"/>
    <property type="match status" value="1"/>
</dbReference>
<evidence type="ECO:0000313" key="4">
    <source>
        <dbReference type="Proteomes" id="UP001597502"/>
    </source>
</evidence>
<dbReference type="Gene3D" id="3.40.980.10">
    <property type="entry name" value="MoaB/Mog-like domain"/>
    <property type="match status" value="1"/>
</dbReference>
<dbReference type="PANTHER" id="PTHR13939:SF0">
    <property type="entry name" value="NMN AMIDOHYDROLASE-LIKE PROTEIN YFAY"/>
    <property type="match status" value="1"/>
</dbReference>
<evidence type="ECO:0000256" key="1">
    <source>
        <dbReference type="HAMAP-Rule" id="MF_00226"/>
    </source>
</evidence>
<dbReference type="NCBIfam" id="TIGR00199">
    <property type="entry name" value="PncC_domain"/>
    <property type="match status" value="1"/>
</dbReference>
<dbReference type="SUPFAM" id="SSF53218">
    <property type="entry name" value="Molybdenum cofactor biosynthesis proteins"/>
    <property type="match status" value="1"/>
</dbReference>
<dbReference type="InterPro" id="IPR041424">
    <property type="entry name" value="CinA_KH"/>
</dbReference>
<accession>A0ABW5V5F2</accession>
<dbReference type="Pfam" id="PF02464">
    <property type="entry name" value="CinA"/>
    <property type="match status" value="1"/>
</dbReference>
<dbReference type="InterPro" id="IPR036653">
    <property type="entry name" value="CinA-like_C"/>
</dbReference>
<dbReference type="NCBIfam" id="TIGR00200">
    <property type="entry name" value="cinA_nterm"/>
    <property type="match status" value="1"/>
</dbReference>
<gene>
    <name evidence="1" type="primary">cinA</name>
    <name evidence="3" type="ORF">ACFSUO_02585</name>
</gene>
<dbReference type="PANTHER" id="PTHR13939">
    <property type="entry name" value="NICOTINAMIDE-NUCLEOTIDE AMIDOHYDROLASE PNCC"/>
    <property type="match status" value="1"/>
</dbReference>
<dbReference type="SMART" id="SM00852">
    <property type="entry name" value="MoCF_biosynth"/>
    <property type="match status" value="1"/>
</dbReference>
<organism evidence="3 4">
    <name type="scientific">Lentibacillus juripiscarius</name>
    <dbReference type="NCBI Taxonomy" id="257446"/>
    <lineage>
        <taxon>Bacteria</taxon>
        <taxon>Bacillati</taxon>
        <taxon>Bacillota</taxon>
        <taxon>Bacilli</taxon>
        <taxon>Bacillales</taxon>
        <taxon>Bacillaceae</taxon>
        <taxon>Lentibacillus</taxon>
    </lineage>
</organism>
<dbReference type="Gene3D" id="3.30.70.2860">
    <property type="match status" value="1"/>
</dbReference>
<evidence type="ECO:0000259" key="2">
    <source>
        <dbReference type="SMART" id="SM00852"/>
    </source>
</evidence>
<dbReference type="SUPFAM" id="SSF142433">
    <property type="entry name" value="CinA-like"/>
    <property type="match status" value="1"/>
</dbReference>
<dbReference type="EMBL" id="JBHUNA010000004">
    <property type="protein sequence ID" value="MFD2759877.1"/>
    <property type="molecule type" value="Genomic_DNA"/>
</dbReference>
<reference evidence="4" key="1">
    <citation type="journal article" date="2019" name="Int. J. Syst. Evol. Microbiol.">
        <title>The Global Catalogue of Microorganisms (GCM) 10K type strain sequencing project: providing services to taxonomists for standard genome sequencing and annotation.</title>
        <authorList>
            <consortium name="The Broad Institute Genomics Platform"/>
            <consortium name="The Broad Institute Genome Sequencing Center for Infectious Disease"/>
            <person name="Wu L."/>
            <person name="Ma J."/>
        </authorList>
    </citation>
    <scope>NUCLEOTIDE SEQUENCE [LARGE SCALE GENOMIC DNA]</scope>
    <source>
        <strain evidence="4">TISTR 1535</strain>
    </source>
</reference>
<protein>
    <recommendedName>
        <fullName evidence="1">Putative competence-damage inducible protein</fullName>
    </recommendedName>
</protein>
<dbReference type="Proteomes" id="UP001597502">
    <property type="component" value="Unassembled WGS sequence"/>
</dbReference>
<dbReference type="Pfam" id="PF00994">
    <property type="entry name" value="MoCF_biosynth"/>
    <property type="match status" value="1"/>
</dbReference>
<dbReference type="NCBIfam" id="NF001813">
    <property type="entry name" value="PRK00549.1"/>
    <property type="match status" value="1"/>
</dbReference>
<dbReference type="InterPro" id="IPR001453">
    <property type="entry name" value="MoaB/Mog_dom"/>
</dbReference>
<comment type="similarity">
    <text evidence="1">Belongs to the CinA family.</text>
</comment>
<sequence length="415" mass="45485">MTKTISTEIIAVGTELLLGQIADTNAQWISEKLAAAGINVHHHAVVGDNLQRVEQQFRVSNKRSDIIIVTGGLGPTEDDLTREAFQKLAGIEMVEHGPSMEKIKTHFAEKEVNMTPNNRKQARVFAGADVLENHTGMAPGMIVSYGEKTWVFLPGVPREMKRMMADSVLPYIRRLTGEDKMIKSVMLRFIGIGESRLEHELQDLIRQQTNPTIAPLAQNEGIAIRLTAKASTDEEAVALIKRTKRDILDRVGEYYYGTDEQSLEERVLNLLKDQGKTAAAAESLTGGMFTEKMIAVPGASEVCRGGIVCYDASVKENVLHVPSQLLKQHGAVSEACAQAMAANVCSQMDADIGISFTGVAGPDSSEGHPAGTVFIAIHDKSGEQQVEKHNFYGDRNTIRKQSVLKGYELLYNLLK</sequence>
<dbReference type="InterPro" id="IPR050101">
    <property type="entry name" value="CinA"/>
</dbReference>
<dbReference type="Gene3D" id="3.90.950.20">
    <property type="entry name" value="CinA-like"/>
    <property type="match status" value="1"/>
</dbReference>
<dbReference type="RefSeq" id="WP_382390799.1">
    <property type="nucleotide sequence ID" value="NZ_JBHUNA010000004.1"/>
</dbReference>
<dbReference type="PIRSF" id="PIRSF006728">
    <property type="entry name" value="CinA"/>
    <property type="match status" value="1"/>
</dbReference>
<dbReference type="HAMAP" id="MF_00226_B">
    <property type="entry name" value="CinA_B"/>
    <property type="match status" value="1"/>
</dbReference>
<dbReference type="Pfam" id="PF18146">
    <property type="entry name" value="CinA_KH"/>
    <property type="match status" value="1"/>
</dbReference>
<proteinExistence type="inferred from homology"/>
<dbReference type="NCBIfam" id="TIGR00177">
    <property type="entry name" value="molyb_syn"/>
    <property type="match status" value="1"/>
</dbReference>
<dbReference type="InterPro" id="IPR008135">
    <property type="entry name" value="Competence-induced_CinA"/>
</dbReference>
<evidence type="ECO:0000313" key="3">
    <source>
        <dbReference type="EMBL" id="MFD2759877.1"/>
    </source>
</evidence>
<feature type="domain" description="MoaB/Mog" evidence="2">
    <location>
        <begin position="8"/>
        <end position="174"/>
    </location>
</feature>
<keyword evidence="4" id="KW-1185">Reference proteome</keyword>
<name>A0ABW5V5F2_9BACI</name>
<dbReference type="InterPro" id="IPR036425">
    <property type="entry name" value="MoaB/Mog-like_dom_sf"/>
</dbReference>
<dbReference type="InterPro" id="IPR008136">
    <property type="entry name" value="CinA_C"/>
</dbReference>